<protein>
    <submittedName>
        <fullName evidence="1">Uncharacterized protein</fullName>
    </submittedName>
</protein>
<gene>
    <name evidence="1" type="ORF">LFYK43_09110</name>
</gene>
<keyword evidence="2" id="KW-1185">Reference proteome</keyword>
<name>A0A401ISD4_9LACO</name>
<dbReference type="EMBL" id="BFFP01000011">
    <property type="protein sequence ID" value="GBG94452.1"/>
    <property type="molecule type" value="Genomic_DNA"/>
</dbReference>
<evidence type="ECO:0000313" key="1">
    <source>
        <dbReference type="EMBL" id="GBG94452.1"/>
    </source>
</evidence>
<accession>A0A401ISD4</accession>
<sequence length="113" mass="12783">MFNLIPNDLAEVAQKLAFLHENGQPEITEQDILLATAKDGAQDLINEALEGPYYDVHWQTKDQVLLVAGPLKAQIGTLTPRPDFETFSADFKNNSILFWRNLAKQISVMLRQE</sequence>
<dbReference type="Proteomes" id="UP000286848">
    <property type="component" value="Unassembled WGS sequence"/>
</dbReference>
<dbReference type="OrthoDB" id="2248271at2"/>
<comment type="caution">
    <text evidence="1">The sequence shown here is derived from an EMBL/GenBank/DDBJ whole genome shotgun (WGS) entry which is preliminary data.</text>
</comment>
<dbReference type="AlphaFoldDB" id="A0A401ISD4"/>
<dbReference type="RefSeq" id="WP_124975868.1">
    <property type="nucleotide sequence ID" value="NZ_BFFP01000011.1"/>
</dbReference>
<evidence type="ECO:0000313" key="2">
    <source>
        <dbReference type="Proteomes" id="UP000286848"/>
    </source>
</evidence>
<proteinExistence type="predicted"/>
<organism evidence="1 2">
    <name type="scientific">Ligilactobacillus salitolerans</name>
    <dbReference type="NCBI Taxonomy" id="1808352"/>
    <lineage>
        <taxon>Bacteria</taxon>
        <taxon>Bacillati</taxon>
        <taxon>Bacillota</taxon>
        <taxon>Bacilli</taxon>
        <taxon>Lactobacillales</taxon>
        <taxon>Lactobacillaceae</taxon>
        <taxon>Ligilactobacillus</taxon>
    </lineage>
</organism>
<reference evidence="1 2" key="1">
    <citation type="journal article" date="2019" name="Int. J. Syst. Evol. Microbiol.">
        <title>Lactobacillus salitolerans sp. nov., a novel lactic acid bacterium isolated from spent mushroom substrates.</title>
        <authorList>
            <person name="Tohno M."/>
            <person name="Tanizawa Y."/>
            <person name="Kojima Y."/>
            <person name="Sakamoto M."/>
            <person name="Nakamura Y."/>
            <person name="Ohkuma M."/>
            <person name="Kobayashi H."/>
        </authorList>
    </citation>
    <scope>NUCLEOTIDE SEQUENCE [LARGE SCALE GENOMIC DNA]</scope>
    <source>
        <strain evidence="1 2">YK43</strain>
    </source>
</reference>